<dbReference type="InterPro" id="IPR011009">
    <property type="entry name" value="Kinase-like_dom_sf"/>
</dbReference>
<accession>A0AAD6WPP9</accession>
<gene>
    <name evidence="5" type="ORF">C8F04DRAFT_1245287</name>
</gene>
<name>A0AAD6WPP9_9AGAR</name>
<keyword evidence="6" id="KW-1185">Reference proteome</keyword>
<evidence type="ECO:0000313" key="5">
    <source>
        <dbReference type="EMBL" id="KAJ7016344.1"/>
    </source>
</evidence>
<dbReference type="InterPro" id="IPR000719">
    <property type="entry name" value="Prot_kinase_dom"/>
</dbReference>
<feature type="region of interest" description="Disordered" evidence="3">
    <location>
        <begin position="278"/>
        <end position="318"/>
    </location>
</feature>
<feature type="compositionally biased region" description="Low complexity" evidence="3">
    <location>
        <begin position="294"/>
        <end position="309"/>
    </location>
</feature>
<evidence type="ECO:0000256" key="2">
    <source>
        <dbReference type="ARBA" id="ARBA00022840"/>
    </source>
</evidence>
<dbReference type="SUPFAM" id="SSF56112">
    <property type="entry name" value="Protein kinase-like (PK-like)"/>
    <property type="match status" value="1"/>
</dbReference>
<dbReference type="AlphaFoldDB" id="A0AAD6WPP9"/>
<organism evidence="5 6">
    <name type="scientific">Mycena alexandri</name>
    <dbReference type="NCBI Taxonomy" id="1745969"/>
    <lineage>
        <taxon>Eukaryota</taxon>
        <taxon>Fungi</taxon>
        <taxon>Dikarya</taxon>
        <taxon>Basidiomycota</taxon>
        <taxon>Agaricomycotina</taxon>
        <taxon>Agaricomycetes</taxon>
        <taxon>Agaricomycetidae</taxon>
        <taxon>Agaricales</taxon>
        <taxon>Marasmiineae</taxon>
        <taxon>Mycenaceae</taxon>
        <taxon>Mycena</taxon>
    </lineage>
</organism>
<evidence type="ECO:0000256" key="1">
    <source>
        <dbReference type="ARBA" id="ARBA00022741"/>
    </source>
</evidence>
<dbReference type="Gene3D" id="1.10.510.10">
    <property type="entry name" value="Transferase(Phosphotransferase) domain 1"/>
    <property type="match status" value="1"/>
</dbReference>
<feature type="compositionally biased region" description="Low complexity" evidence="3">
    <location>
        <begin position="222"/>
        <end position="239"/>
    </location>
</feature>
<feature type="region of interest" description="Disordered" evidence="3">
    <location>
        <begin position="220"/>
        <end position="260"/>
    </location>
</feature>
<dbReference type="PROSITE" id="PS50011">
    <property type="entry name" value="PROTEIN_KINASE_DOM"/>
    <property type="match status" value="1"/>
</dbReference>
<dbReference type="Pfam" id="PF00069">
    <property type="entry name" value="Pkinase"/>
    <property type="match status" value="1"/>
</dbReference>
<dbReference type="GO" id="GO:0005524">
    <property type="term" value="F:ATP binding"/>
    <property type="evidence" value="ECO:0007669"/>
    <property type="project" value="UniProtKB-KW"/>
</dbReference>
<dbReference type="Proteomes" id="UP001218188">
    <property type="component" value="Unassembled WGS sequence"/>
</dbReference>
<sequence length="473" mass="51510">MSASTQSTIPWSKPPPQSTIIDCLSARYRNKFIELPQSQLTVFLLPFVATPLLFHTIRSNFSSFHGLKVMCLRSSRALGTIPPIPLTTPNNASVTSIQVGCSGSPDEPRLEPLSVWAATNHLWASPEMLQGRKYLGPEVDIWSLGIILYCLLTGTLPFDDDDENLMRQKIIVGEFEDPEWLSIEARDLIKNIIQQDPTKRLGIAQILAHAWFTTPTGTFADESSTSTSHSAASETTSESNLFGEGARHPPHPKQAHHLQDGSGDAAFQALVWGDAAGGPPTVLRTPARTKRRSVSSIPSSDPSSLGLEEALTEEDGEETEILTPDVPASLPSTQSGGFASLLSTPAPVILSTPLEHCAFGPDGCVRCKRGSVVMVRRGRERRVSGGGEWRGDRDDYPNIRSRRIYRCSPHYQRGAVLPVRRHEFCPRNPNTFALPSSPTRLLAPQGRFMVWPFAPTTTPGGAASGLSCVSKCI</sequence>
<evidence type="ECO:0000313" key="6">
    <source>
        <dbReference type="Proteomes" id="UP001218188"/>
    </source>
</evidence>
<evidence type="ECO:0000259" key="4">
    <source>
        <dbReference type="PROSITE" id="PS50011"/>
    </source>
</evidence>
<dbReference type="PANTHER" id="PTHR24346:SF30">
    <property type="entry name" value="MATERNAL EMBRYONIC LEUCINE ZIPPER KINASE"/>
    <property type="match status" value="1"/>
</dbReference>
<dbReference type="GO" id="GO:0005737">
    <property type="term" value="C:cytoplasm"/>
    <property type="evidence" value="ECO:0007669"/>
    <property type="project" value="TreeGrafter"/>
</dbReference>
<dbReference type="PANTHER" id="PTHR24346">
    <property type="entry name" value="MAP/MICROTUBULE AFFINITY-REGULATING KINASE"/>
    <property type="match status" value="1"/>
</dbReference>
<comment type="caution">
    <text evidence="5">The sequence shown here is derived from an EMBL/GenBank/DDBJ whole genome shotgun (WGS) entry which is preliminary data.</text>
</comment>
<dbReference type="EMBL" id="JARJCM010000523">
    <property type="protein sequence ID" value="KAJ7016344.1"/>
    <property type="molecule type" value="Genomic_DNA"/>
</dbReference>
<proteinExistence type="predicted"/>
<protein>
    <recommendedName>
        <fullName evidence="4">Protein kinase domain-containing protein</fullName>
    </recommendedName>
</protein>
<evidence type="ECO:0000256" key="3">
    <source>
        <dbReference type="SAM" id="MobiDB-lite"/>
    </source>
</evidence>
<keyword evidence="1" id="KW-0547">Nucleotide-binding</keyword>
<dbReference type="GO" id="GO:0035556">
    <property type="term" value="P:intracellular signal transduction"/>
    <property type="evidence" value="ECO:0007669"/>
    <property type="project" value="TreeGrafter"/>
</dbReference>
<dbReference type="GO" id="GO:0004674">
    <property type="term" value="F:protein serine/threonine kinase activity"/>
    <property type="evidence" value="ECO:0007669"/>
    <property type="project" value="TreeGrafter"/>
</dbReference>
<dbReference type="SMART" id="SM00220">
    <property type="entry name" value="S_TKc"/>
    <property type="match status" value="1"/>
</dbReference>
<reference evidence="5" key="1">
    <citation type="submission" date="2023-03" db="EMBL/GenBank/DDBJ databases">
        <title>Massive genome expansion in bonnet fungi (Mycena s.s.) driven by repeated elements and novel gene families across ecological guilds.</title>
        <authorList>
            <consortium name="Lawrence Berkeley National Laboratory"/>
            <person name="Harder C.B."/>
            <person name="Miyauchi S."/>
            <person name="Viragh M."/>
            <person name="Kuo A."/>
            <person name="Thoen E."/>
            <person name="Andreopoulos B."/>
            <person name="Lu D."/>
            <person name="Skrede I."/>
            <person name="Drula E."/>
            <person name="Henrissat B."/>
            <person name="Morin E."/>
            <person name="Kohler A."/>
            <person name="Barry K."/>
            <person name="LaButti K."/>
            <person name="Morin E."/>
            <person name="Salamov A."/>
            <person name="Lipzen A."/>
            <person name="Mereny Z."/>
            <person name="Hegedus B."/>
            <person name="Baldrian P."/>
            <person name="Stursova M."/>
            <person name="Weitz H."/>
            <person name="Taylor A."/>
            <person name="Grigoriev I.V."/>
            <person name="Nagy L.G."/>
            <person name="Martin F."/>
            <person name="Kauserud H."/>
        </authorList>
    </citation>
    <scope>NUCLEOTIDE SEQUENCE</scope>
    <source>
        <strain evidence="5">CBHHK200</strain>
    </source>
</reference>
<feature type="domain" description="Protein kinase" evidence="4">
    <location>
        <begin position="1"/>
        <end position="212"/>
    </location>
</feature>
<keyword evidence="2" id="KW-0067">ATP-binding</keyword>